<feature type="transmembrane region" description="Helical" evidence="5">
    <location>
        <begin position="369"/>
        <end position="388"/>
    </location>
</feature>
<keyword evidence="3 5" id="KW-1133">Transmembrane helix</keyword>
<dbReference type="GO" id="GO:0016020">
    <property type="term" value="C:membrane"/>
    <property type="evidence" value="ECO:0007669"/>
    <property type="project" value="UniProtKB-SubCell"/>
</dbReference>
<feature type="transmembrane region" description="Helical" evidence="5">
    <location>
        <begin position="434"/>
        <end position="451"/>
    </location>
</feature>
<proteinExistence type="predicted"/>
<comment type="caution">
    <text evidence="7">The sequence shown here is derived from an EMBL/GenBank/DDBJ whole genome shotgun (WGS) entry which is preliminary data.</text>
</comment>
<evidence type="ECO:0000256" key="2">
    <source>
        <dbReference type="ARBA" id="ARBA00022692"/>
    </source>
</evidence>
<gene>
    <name evidence="7" type="ORF">A3A77_04340</name>
</gene>
<organism evidence="7 8">
    <name type="scientific">Candidatus Blackburnbacteria bacterium RIFCSPLOWO2_01_FULL_40_20</name>
    <dbReference type="NCBI Taxonomy" id="1797519"/>
    <lineage>
        <taxon>Bacteria</taxon>
        <taxon>Candidatus Blackburniibacteriota</taxon>
    </lineage>
</organism>
<dbReference type="Proteomes" id="UP000178659">
    <property type="component" value="Unassembled WGS sequence"/>
</dbReference>
<comment type="subcellular location">
    <subcellularLocation>
        <location evidence="1">Membrane</location>
        <topology evidence="1">Multi-pass membrane protein</topology>
    </subcellularLocation>
</comment>
<keyword evidence="4 5" id="KW-0472">Membrane</keyword>
<accession>A0A1G1VDZ6</accession>
<feature type="transmembrane region" description="Helical" evidence="5">
    <location>
        <begin position="76"/>
        <end position="98"/>
    </location>
</feature>
<evidence type="ECO:0000256" key="3">
    <source>
        <dbReference type="ARBA" id="ARBA00022989"/>
    </source>
</evidence>
<dbReference type="PANTHER" id="PTHR37422:SF13">
    <property type="entry name" value="LIPOPOLYSACCHARIDE BIOSYNTHESIS PROTEIN PA4999-RELATED"/>
    <property type="match status" value="1"/>
</dbReference>
<dbReference type="InterPro" id="IPR007016">
    <property type="entry name" value="O-antigen_ligase-rel_domated"/>
</dbReference>
<dbReference type="InterPro" id="IPR051533">
    <property type="entry name" value="WaaL-like"/>
</dbReference>
<dbReference type="AlphaFoldDB" id="A0A1G1VDZ6"/>
<feature type="transmembrane region" description="Helical" evidence="5">
    <location>
        <begin position="409"/>
        <end position="428"/>
    </location>
</feature>
<feature type="transmembrane region" description="Helical" evidence="5">
    <location>
        <begin position="218"/>
        <end position="233"/>
    </location>
</feature>
<protein>
    <recommendedName>
        <fullName evidence="6">O-antigen ligase-related domain-containing protein</fullName>
    </recommendedName>
</protein>
<evidence type="ECO:0000256" key="4">
    <source>
        <dbReference type="ARBA" id="ARBA00023136"/>
    </source>
</evidence>
<dbReference type="Pfam" id="PF04932">
    <property type="entry name" value="Wzy_C"/>
    <property type="match status" value="1"/>
</dbReference>
<feature type="transmembrane region" description="Helical" evidence="5">
    <location>
        <begin position="262"/>
        <end position="282"/>
    </location>
</feature>
<dbReference type="PANTHER" id="PTHR37422">
    <property type="entry name" value="TEICHURONIC ACID BIOSYNTHESIS PROTEIN TUAE"/>
    <property type="match status" value="1"/>
</dbReference>
<evidence type="ECO:0000259" key="6">
    <source>
        <dbReference type="Pfam" id="PF04932"/>
    </source>
</evidence>
<dbReference type="EMBL" id="MHCC01000013">
    <property type="protein sequence ID" value="OGY13589.1"/>
    <property type="molecule type" value="Genomic_DNA"/>
</dbReference>
<evidence type="ECO:0000256" key="5">
    <source>
        <dbReference type="SAM" id="Phobius"/>
    </source>
</evidence>
<sequence>MHIGGLWRLFNSDEIFKYGLAVILIVIPLYPKFPILNIPGTYVAIRMEDFVLGILGILVIVSLFRDGIDNVLKNKLYLAMFLFILVGGLSLVSALLLTKTVAMNVALLHWIRRIEYIIPFLIAYKAIQKGGRAGYYLQILAVVTLFAFLVGFLQRYFQFPIISTQNEEYSKGAALRWIPGARLPSTFAGHYDLAAFLVLVFPIFIACLSIINKLKHKVAFFFLLLAPAYWLFLQTESRISFGAYLIAISFMLIISRKKKYIVPFFVLSMGGMIILSGLGVRYTRTLEIYKQRLIGQYNISFPARAMAYEEQKLIAFEQLQYQEPTVIPEDRSVAIRTNVEWPRAIRAFLKNPLLGTGYSSLNLATDNDYLRMLGEVGIVGTLAFFLVLGRLIEGFGSYLRRASLSVESVFVTGFAGSLLGLLITATFIDAFEASKIAIIFWALAGIAYGIVNRGRVREEEAKND</sequence>
<name>A0A1G1VDZ6_9BACT</name>
<feature type="transmembrane region" description="Helical" evidence="5">
    <location>
        <begin position="134"/>
        <end position="153"/>
    </location>
</feature>
<feature type="transmembrane region" description="Helical" evidence="5">
    <location>
        <begin position="43"/>
        <end position="64"/>
    </location>
</feature>
<evidence type="ECO:0000256" key="1">
    <source>
        <dbReference type="ARBA" id="ARBA00004141"/>
    </source>
</evidence>
<feature type="transmembrane region" description="Helical" evidence="5">
    <location>
        <begin position="193"/>
        <end position="211"/>
    </location>
</feature>
<feature type="transmembrane region" description="Helical" evidence="5">
    <location>
        <begin position="239"/>
        <end position="255"/>
    </location>
</feature>
<reference evidence="7 8" key="1">
    <citation type="journal article" date="2016" name="Nat. Commun.">
        <title>Thousands of microbial genomes shed light on interconnected biogeochemical processes in an aquifer system.</title>
        <authorList>
            <person name="Anantharaman K."/>
            <person name="Brown C.T."/>
            <person name="Hug L.A."/>
            <person name="Sharon I."/>
            <person name="Castelle C.J."/>
            <person name="Probst A.J."/>
            <person name="Thomas B.C."/>
            <person name="Singh A."/>
            <person name="Wilkins M.J."/>
            <person name="Karaoz U."/>
            <person name="Brodie E.L."/>
            <person name="Williams K.H."/>
            <person name="Hubbard S.S."/>
            <person name="Banfield J.F."/>
        </authorList>
    </citation>
    <scope>NUCLEOTIDE SEQUENCE [LARGE SCALE GENOMIC DNA]</scope>
</reference>
<evidence type="ECO:0000313" key="8">
    <source>
        <dbReference type="Proteomes" id="UP000178659"/>
    </source>
</evidence>
<feature type="domain" description="O-antigen ligase-related" evidence="6">
    <location>
        <begin position="230"/>
        <end position="385"/>
    </location>
</feature>
<keyword evidence="2 5" id="KW-0812">Transmembrane</keyword>
<evidence type="ECO:0000313" key="7">
    <source>
        <dbReference type="EMBL" id="OGY13589.1"/>
    </source>
</evidence>
<feature type="transmembrane region" description="Helical" evidence="5">
    <location>
        <begin position="15"/>
        <end position="31"/>
    </location>
</feature>